<gene>
    <name evidence="2" type="ORF">F3Y22_tig00110410pilonHSYRG00041</name>
</gene>
<accession>A0A6A3AQB3</accession>
<reference evidence="2" key="1">
    <citation type="submission" date="2019-09" db="EMBL/GenBank/DDBJ databases">
        <title>Draft genome information of white flower Hibiscus syriacus.</title>
        <authorList>
            <person name="Kim Y.-M."/>
        </authorList>
    </citation>
    <scope>NUCLEOTIDE SEQUENCE [LARGE SCALE GENOMIC DNA]</scope>
    <source>
        <strain evidence="2">YM2019G1</strain>
    </source>
</reference>
<keyword evidence="3" id="KW-1185">Reference proteome</keyword>
<evidence type="ECO:0000313" key="2">
    <source>
        <dbReference type="EMBL" id="KAE8706003.1"/>
    </source>
</evidence>
<name>A0A6A3AQB3_HIBSY</name>
<dbReference type="Proteomes" id="UP000436088">
    <property type="component" value="Unassembled WGS sequence"/>
</dbReference>
<comment type="caution">
    <text evidence="2">The sequence shown here is derived from an EMBL/GenBank/DDBJ whole genome shotgun (WGS) entry which is preliminary data.</text>
</comment>
<feature type="compositionally biased region" description="Basic residues" evidence="1">
    <location>
        <begin position="16"/>
        <end position="44"/>
    </location>
</feature>
<sequence>MVQKLTQSSDNSAYAKLKHPLKKTQASHHQNPSRKLKKIKQSSISRKLKASRAYLKSLFSKSGCSDEFCAKAACNVEAGNVSKNKDCVNNIDKELAEDAANSHRRSFSGVIQKHSTAKSSSTSISSSNSSSSSSFFSFSSSGFYDLQFLKRITSTNLEIENSIEGAIAHCKQSLQLSGSRKTATKLGLC</sequence>
<dbReference type="GO" id="GO:0005886">
    <property type="term" value="C:plasma membrane"/>
    <property type="evidence" value="ECO:0007669"/>
    <property type="project" value="InterPro"/>
</dbReference>
<dbReference type="GO" id="GO:0019210">
    <property type="term" value="F:kinase inhibitor activity"/>
    <property type="evidence" value="ECO:0007669"/>
    <property type="project" value="InterPro"/>
</dbReference>
<dbReference type="InterPro" id="IPR039620">
    <property type="entry name" value="BKI1/MAKR1/3/4"/>
</dbReference>
<dbReference type="PANTHER" id="PTHR33312">
    <property type="entry name" value="MEMBRANE-ASSOCIATED KINASE REGULATOR 4-RELATED"/>
    <property type="match status" value="1"/>
</dbReference>
<protein>
    <submittedName>
        <fullName evidence="2">Membrane-associated kinase regulator 3</fullName>
    </submittedName>
</protein>
<keyword evidence="2" id="KW-0808">Transferase</keyword>
<organism evidence="2 3">
    <name type="scientific">Hibiscus syriacus</name>
    <name type="common">Rose of Sharon</name>
    <dbReference type="NCBI Taxonomy" id="106335"/>
    <lineage>
        <taxon>Eukaryota</taxon>
        <taxon>Viridiplantae</taxon>
        <taxon>Streptophyta</taxon>
        <taxon>Embryophyta</taxon>
        <taxon>Tracheophyta</taxon>
        <taxon>Spermatophyta</taxon>
        <taxon>Magnoliopsida</taxon>
        <taxon>eudicotyledons</taxon>
        <taxon>Gunneridae</taxon>
        <taxon>Pentapetalae</taxon>
        <taxon>rosids</taxon>
        <taxon>malvids</taxon>
        <taxon>Malvales</taxon>
        <taxon>Malvaceae</taxon>
        <taxon>Malvoideae</taxon>
        <taxon>Hibiscus</taxon>
    </lineage>
</organism>
<evidence type="ECO:0000256" key="1">
    <source>
        <dbReference type="SAM" id="MobiDB-lite"/>
    </source>
</evidence>
<dbReference type="GO" id="GO:0016301">
    <property type="term" value="F:kinase activity"/>
    <property type="evidence" value="ECO:0007669"/>
    <property type="project" value="UniProtKB-KW"/>
</dbReference>
<keyword evidence="2" id="KW-0418">Kinase</keyword>
<feature type="compositionally biased region" description="Polar residues" evidence="1">
    <location>
        <begin position="1"/>
        <end position="12"/>
    </location>
</feature>
<dbReference type="AlphaFoldDB" id="A0A6A3AQB3"/>
<evidence type="ECO:0000313" key="3">
    <source>
        <dbReference type="Proteomes" id="UP000436088"/>
    </source>
</evidence>
<dbReference type="PANTHER" id="PTHR33312:SF21">
    <property type="entry name" value="MEMBRANE-ASSOCIATED KINASE REGULATOR 3-RELATED"/>
    <property type="match status" value="1"/>
</dbReference>
<feature type="region of interest" description="Disordered" evidence="1">
    <location>
        <begin position="1"/>
        <end position="44"/>
    </location>
</feature>
<proteinExistence type="predicted"/>
<dbReference type="EMBL" id="VEPZ02000975">
    <property type="protein sequence ID" value="KAE8706003.1"/>
    <property type="molecule type" value="Genomic_DNA"/>
</dbReference>